<evidence type="ECO:0000256" key="4">
    <source>
        <dbReference type="ARBA" id="ARBA00022540"/>
    </source>
</evidence>
<dbReference type="SUPFAM" id="SSF100950">
    <property type="entry name" value="NagB/RpiA/CoA transferase-like"/>
    <property type="match status" value="1"/>
</dbReference>
<gene>
    <name evidence="11" type="ORF">SUNI508_10324</name>
</gene>
<protein>
    <recommendedName>
        <fullName evidence="6">Translation initiation factor eIF2B subunit beta</fullName>
    </recommendedName>
    <alternativeName>
        <fullName evidence="7">eIF2B GDP-GTP exchange factor subunit beta</fullName>
    </alternativeName>
</protein>
<name>A0ABR2UML7_9PEZI</name>
<dbReference type="PANTHER" id="PTHR45859:SF1">
    <property type="entry name" value="TRANSLATION INITIATION FACTOR EIF-2B SUBUNIT BETA"/>
    <property type="match status" value="1"/>
</dbReference>
<accession>A0ABR2UML7</accession>
<evidence type="ECO:0000256" key="3">
    <source>
        <dbReference type="ARBA" id="ARBA00022490"/>
    </source>
</evidence>
<comment type="subunit">
    <text evidence="8">Component of the translation initiation factor 2B (eIF2B) complex which is a heterodecamer of two sets of five different subunits: alpha, beta, gamma, delta and epsilon. Subunits alpha, beta and delta comprise a regulatory subcomplex and subunits epsilon and gamma comprise a catalytic subcomplex. Within the complex, the hexameric regulatory complex resides at the center, with the two heterodimeric catalytic subcomplexes bound on opposite sides.</text>
</comment>
<evidence type="ECO:0000313" key="12">
    <source>
        <dbReference type="Proteomes" id="UP001408356"/>
    </source>
</evidence>
<feature type="region of interest" description="Disordered" evidence="10">
    <location>
        <begin position="105"/>
        <end position="138"/>
    </location>
</feature>
<evidence type="ECO:0000256" key="10">
    <source>
        <dbReference type="SAM" id="MobiDB-lite"/>
    </source>
</evidence>
<dbReference type="EMBL" id="JARVKF010000414">
    <property type="protein sequence ID" value="KAK9415665.1"/>
    <property type="molecule type" value="Genomic_DNA"/>
</dbReference>
<comment type="similarity">
    <text evidence="2 9">Belongs to the eIF-2B alpha/beta/delta subunits family.</text>
</comment>
<dbReference type="InterPro" id="IPR051855">
    <property type="entry name" value="eIF2B_beta_subunit"/>
</dbReference>
<evidence type="ECO:0000256" key="5">
    <source>
        <dbReference type="ARBA" id="ARBA00022917"/>
    </source>
</evidence>
<organism evidence="11 12">
    <name type="scientific">Seiridium unicorne</name>
    <dbReference type="NCBI Taxonomy" id="138068"/>
    <lineage>
        <taxon>Eukaryota</taxon>
        <taxon>Fungi</taxon>
        <taxon>Dikarya</taxon>
        <taxon>Ascomycota</taxon>
        <taxon>Pezizomycotina</taxon>
        <taxon>Sordariomycetes</taxon>
        <taxon>Xylariomycetidae</taxon>
        <taxon>Amphisphaeriales</taxon>
        <taxon>Sporocadaceae</taxon>
        <taxon>Seiridium</taxon>
    </lineage>
</organism>
<keyword evidence="3" id="KW-0963">Cytoplasm</keyword>
<dbReference type="Proteomes" id="UP001408356">
    <property type="component" value="Unassembled WGS sequence"/>
</dbReference>
<proteinExistence type="inferred from homology"/>
<evidence type="ECO:0000256" key="9">
    <source>
        <dbReference type="RuleBase" id="RU003814"/>
    </source>
</evidence>
<evidence type="ECO:0000256" key="8">
    <source>
        <dbReference type="ARBA" id="ARBA00046432"/>
    </source>
</evidence>
<comment type="caution">
    <text evidence="11">The sequence shown here is derived from an EMBL/GenBank/DDBJ whole genome shotgun (WGS) entry which is preliminary data.</text>
</comment>
<keyword evidence="12" id="KW-1185">Reference proteome</keyword>
<evidence type="ECO:0000256" key="1">
    <source>
        <dbReference type="ARBA" id="ARBA00004514"/>
    </source>
</evidence>
<comment type="subcellular location">
    <subcellularLocation>
        <location evidence="1">Cytoplasm</location>
        <location evidence="1">Cytosol</location>
    </subcellularLocation>
</comment>
<keyword evidence="4 11" id="KW-0396">Initiation factor</keyword>
<dbReference type="InterPro" id="IPR000649">
    <property type="entry name" value="IF-2B-related"/>
</dbReference>
<evidence type="ECO:0000256" key="2">
    <source>
        <dbReference type="ARBA" id="ARBA00007251"/>
    </source>
</evidence>
<evidence type="ECO:0000256" key="7">
    <source>
        <dbReference type="ARBA" id="ARBA00044228"/>
    </source>
</evidence>
<reference evidence="11 12" key="1">
    <citation type="journal article" date="2024" name="J. Plant Pathol.">
        <title>Sequence and assembly of the genome of Seiridium unicorne, isolate CBS 538.82, causal agent of cypress canker disease.</title>
        <authorList>
            <person name="Scali E."/>
            <person name="Rocca G.D."/>
            <person name="Danti R."/>
            <person name="Garbelotto M."/>
            <person name="Barberini S."/>
            <person name="Baroncelli R."/>
            <person name="Emiliani G."/>
        </authorList>
    </citation>
    <scope>NUCLEOTIDE SEQUENCE [LARGE SCALE GENOMIC DNA]</scope>
    <source>
        <strain evidence="11 12">BM-138-508</strain>
    </source>
</reference>
<dbReference type="Pfam" id="PF01008">
    <property type="entry name" value="IF-2B"/>
    <property type="match status" value="1"/>
</dbReference>
<dbReference type="InterPro" id="IPR042529">
    <property type="entry name" value="IF_2B-like_C"/>
</dbReference>
<evidence type="ECO:0000256" key="6">
    <source>
        <dbReference type="ARBA" id="ARBA00044122"/>
    </source>
</evidence>
<sequence length="429" mass="46188">MAPPKGGYAPTLDKFLDSLKGKPVEASVESLISLLKRRQIQGSESCALATAHILLQVVARDKWSNVDQLIERVQSVGRKLVAASPRELTIGNVVRRTLGLIRDEAEEDRNETGNATPDAIQDPPTPSPMKIDSPPAKAARPTFPVALSTLTRTQSMFNILADPDVVPPGWMNGTPLASSGASTPLAPGLSTNTSALRSEVLDGIEEIMDEIKQVDDQLCSYSDIIIHPGDYVMVYKPSRTVQRFLIRSKRKFTVFVVTDPSTQPGADDPYASLRKSLAASGSLLISVMNSGLMAYMARVNKVILSARAVTAKGGVTVDSGAASIARAARAQGRTVIVLGGVYKISPDSQANQSLATEWGNPSKFVNFSDGQLVSKVSVKNAVSEFIPAEDINTYITNLGAHSREHLHTVINDHYKEADIALDLYGKIRK</sequence>
<dbReference type="Gene3D" id="3.40.50.10470">
    <property type="entry name" value="Translation initiation factor eif-2b, domain 2"/>
    <property type="match status" value="1"/>
</dbReference>
<keyword evidence="5" id="KW-0648">Protein biosynthesis</keyword>
<evidence type="ECO:0000313" key="11">
    <source>
        <dbReference type="EMBL" id="KAK9415665.1"/>
    </source>
</evidence>
<dbReference type="GO" id="GO:0003743">
    <property type="term" value="F:translation initiation factor activity"/>
    <property type="evidence" value="ECO:0007669"/>
    <property type="project" value="UniProtKB-KW"/>
</dbReference>
<dbReference type="PANTHER" id="PTHR45859">
    <property type="entry name" value="TRANSLATION INITIATION FACTOR EIF-2B SUBUNIT BETA"/>
    <property type="match status" value="1"/>
</dbReference>
<dbReference type="InterPro" id="IPR037171">
    <property type="entry name" value="NagB/RpiA_transferase-like"/>
</dbReference>